<dbReference type="PANTHER" id="PTHR12837">
    <property type="entry name" value="POLY ADP-RIBOSE GLYCOHYDROLASE"/>
    <property type="match status" value="1"/>
</dbReference>
<name>B6HGR4_PENRW</name>
<dbReference type="EMBL" id="AM920435">
    <property type="protein sequence ID" value="CAP85429.1"/>
    <property type="molecule type" value="Genomic_DNA"/>
</dbReference>
<dbReference type="GO" id="GO:1990966">
    <property type="term" value="P:ATP generation from poly-ADP-D-ribose"/>
    <property type="evidence" value="ECO:0007669"/>
    <property type="project" value="TreeGrafter"/>
</dbReference>
<feature type="domain" description="PARG catalytic Macro" evidence="1">
    <location>
        <begin position="29"/>
        <end position="74"/>
    </location>
</feature>
<evidence type="ECO:0000259" key="1">
    <source>
        <dbReference type="Pfam" id="PF05028"/>
    </source>
</evidence>
<sequence length="113" mass="12505">MADGPPWTKYCMTDQGQRLTGATGNTRKPYSFVTTGLWGCGAFGGNRQVKAIIQWYAASLANVLELRYVLGGEEQKVFRDVFDVLVRLGTDLQNGKAAVPKPDEIFEYVLQSL</sequence>
<dbReference type="HOGENOM" id="CLU_2134343_0_0_1"/>
<dbReference type="BioCyc" id="PCHR:PC20G01000-MONOMER"/>
<dbReference type="InterPro" id="IPR046372">
    <property type="entry name" value="PARG_cat_C"/>
</dbReference>
<organism evidence="2 3">
    <name type="scientific">Penicillium rubens (strain ATCC 28089 / DSM 1075 / NRRL 1951 / Wisconsin 54-1255)</name>
    <name type="common">Penicillium chrysogenum</name>
    <dbReference type="NCBI Taxonomy" id="500485"/>
    <lineage>
        <taxon>Eukaryota</taxon>
        <taxon>Fungi</taxon>
        <taxon>Dikarya</taxon>
        <taxon>Ascomycota</taxon>
        <taxon>Pezizomycotina</taxon>
        <taxon>Eurotiomycetes</taxon>
        <taxon>Eurotiomycetidae</taxon>
        <taxon>Eurotiales</taxon>
        <taxon>Aspergillaceae</taxon>
        <taxon>Penicillium</taxon>
        <taxon>Penicillium chrysogenum species complex</taxon>
    </lineage>
</organism>
<accession>B6HGR4</accession>
<evidence type="ECO:0000313" key="2">
    <source>
        <dbReference type="EMBL" id="CAP85429.1"/>
    </source>
</evidence>
<dbReference type="GO" id="GO:0006282">
    <property type="term" value="P:regulation of DNA repair"/>
    <property type="evidence" value="ECO:0007669"/>
    <property type="project" value="InterPro"/>
</dbReference>
<protein>
    <submittedName>
        <fullName evidence="2">Pc20g01000 protein</fullName>
    </submittedName>
</protein>
<dbReference type="InterPro" id="IPR007724">
    <property type="entry name" value="Poly_GlycHdrlase"/>
</dbReference>
<reference evidence="2 3" key="1">
    <citation type="journal article" date="2008" name="Nat. Biotechnol.">
        <title>Genome sequencing and analysis of the filamentous fungus Penicillium chrysogenum.</title>
        <authorList>
            <person name="van den Berg M.A."/>
            <person name="Albang R."/>
            <person name="Albermann K."/>
            <person name="Badger J.H."/>
            <person name="Daran J.-M."/>
            <person name="Driessen A.J.M."/>
            <person name="Garcia-Estrada C."/>
            <person name="Fedorova N.D."/>
            <person name="Harris D.M."/>
            <person name="Heijne W.H.M."/>
            <person name="Joardar V.S."/>
            <person name="Kiel J.A.K.W."/>
            <person name="Kovalchuk A."/>
            <person name="Martin J.F."/>
            <person name="Nierman W.C."/>
            <person name="Nijland J.G."/>
            <person name="Pronk J.T."/>
            <person name="Roubos J.A."/>
            <person name="van der Klei I.J."/>
            <person name="van Peij N.N.M.E."/>
            <person name="Veenhuis M."/>
            <person name="von Doehren H."/>
            <person name="Wagner C."/>
            <person name="Wortman J.R."/>
            <person name="Bovenberg R.A.L."/>
        </authorList>
    </citation>
    <scope>NUCLEOTIDE SEQUENCE [LARGE SCALE GENOMIC DNA]</scope>
    <source>
        <strain evidence="3">ATCC 28089 / DSM 1075 / NRRL 1951 / Wisconsin 54-1255</strain>
    </source>
</reference>
<dbReference type="STRING" id="500485.B6HGR4"/>
<proteinExistence type="predicted"/>
<gene>
    <name evidence="2" type="ORF">Pc20g01000</name>
    <name evidence="2" type="ORF">PCH_Pc20g01000</name>
</gene>
<dbReference type="AlphaFoldDB" id="B6HGR4"/>
<dbReference type="GO" id="GO:0005634">
    <property type="term" value="C:nucleus"/>
    <property type="evidence" value="ECO:0007669"/>
    <property type="project" value="TreeGrafter"/>
</dbReference>
<evidence type="ECO:0000313" key="3">
    <source>
        <dbReference type="Proteomes" id="UP000000724"/>
    </source>
</evidence>
<dbReference type="OrthoDB" id="1937899at2759"/>
<dbReference type="Pfam" id="PF05028">
    <property type="entry name" value="PARG_cat_C"/>
    <property type="match status" value="1"/>
</dbReference>
<dbReference type="GO" id="GO:0009225">
    <property type="term" value="P:nucleotide-sugar metabolic process"/>
    <property type="evidence" value="ECO:0007669"/>
    <property type="project" value="TreeGrafter"/>
</dbReference>
<dbReference type="GO" id="GO:0004649">
    <property type="term" value="F:poly(ADP-ribose) glycohydrolase activity"/>
    <property type="evidence" value="ECO:0007669"/>
    <property type="project" value="InterPro"/>
</dbReference>
<dbReference type="GO" id="GO:0005975">
    <property type="term" value="P:carbohydrate metabolic process"/>
    <property type="evidence" value="ECO:0007669"/>
    <property type="project" value="InterPro"/>
</dbReference>
<dbReference type="Proteomes" id="UP000000724">
    <property type="component" value="Contig Pc00c20"/>
</dbReference>
<dbReference type="VEuPathDB" id="FungiDB:PCH_Pc20g01000"/>
<dbReference type="PANTHER" id="PTHR12837:SF0">
    <property type="entry name" value="POLY(ADP-RIBOSE) GLYCOHYDROLASE"/>
    <property type="match status" value="1"/>
</dbReference>
<keyword evidence="3" id="KW-1185">Reference proteome</keyword>
<dbReference type="GO" id="GO:0005737">
    <property type="term" value="C:cytoplasm"/>
    <property type="evidence" value="ECO:0007669"/>
    <property type="project" value="TreeGrafter"/>
</dbReference>